<evidence type="ECO:0000256" key="1">
    <source>
        <dbReference type="SAM" id="MobiDB-lite"/>
    </source>
</evidence>
<feature type="region of interest" description="Disordered" evidence="1">
    <location>
        <begin position="1"/>
        <end position="40"/>
    </location>
</feature>
<accession>A0A0F9CXJ2</accession>
<evidence type="ECO:0000313" key="2">
    <source>
        <dbReference type="EMBL" id="KKL04588.1"/>
    </source>
</evidence>
<dbReference type="AlphaFoldDB" id="A0A0F9CXJ2"/>
<proteinExistence type="predicted"/>
<feature type="non-terminal residue" evidence="2">
    <location>
        <position position="1"/>
    </location>
</feature>
<gene>
    <name evidence="2" type="ORF">LCGC14_2614590</name>
</gene>
<protein>
    <submittedName>
        <fullName evidence="2">Uncharacterized protein</fullName>
    </submittedName>
</protein>
<organism evidence="2">
    <name type="scientific">marine sediment metagenome</name>
    <dbReference type="NCBI Taxonomy" id="412755"/>
    <lineage>
        <taxon>unclassified sequences</taxon>
        <taxon>metagenomes</taxon>
        <taxon>ecological metagenomes</taxon>
    </lineage>
</organism>
<feature type="compositionally biased region" description="Basic residues" evidence="1">
    <location>
        <begin position="21"/>
        <end position="40"/>
    </location>
</feature>
<name>A0A0F9CXJ2_9ZZZZ</name>
<comment type="caution">
    <text evidence="2">The sequence shown here is derived from an EMBL/GenBank/DDBJ whole genome shotgun (WGS) entry which is preliminary data.</text>
</comment>
<feature type="compositionally biased region" description="Basic and acidic residues" evidence="1">
    <location>
        <begin position="1"/>
        <end position="17"/>
    </location>
</feature>
<reference evidence="2" key="1">
    <citation type="journal article" date="2015" name="Nature">
        <title>Complex archaea that bridge the gap between prokaryotes and eukaryotes.</title>
        <authorList>
            <person name="Spang A."/>
            <person name="Saw J.H."/>
            <person name="Jorgensen S.L."/>
            <person name="Zaremba-Niedzwiedzka K."/>
            <person name="Martijn J."/>
            <person name="Lind A.E."/>
            <person name="van Eijk R."/>
            <person name="Schleper C."/>
            <person name="Guy L."/>
            <person name="Ettema T.J."/>
        </authorList>
    </citation>
    <scope>NUCLEOTIDE SEQUENCE</scope>
</reference>
<dbReference type="EMBL" id="LAZR01044463">
    <property type="protein sequence ID" value="KKL04588.1"/>
    <property type="molecule type" value="Genomic_DNA"/>
</dbReference>
<sequence length="40" mass="4652">AKKKTDGLSKREAREFVMKTSPKKRSRFAKTLARKRKSLS</sequence>